<dbReference type="FunFam" id="1.20.120.420:FF:000003">
    <property type="entry name" value="Methylthioribose-1-phosphate isomerase"/>
    <property type="match status" value="1"/>
</dbReference>
<dbReference type="NCBIfam" id="TIGR00524">
    <property type="entry name" value="eIF-2B_rel"/>
    <property type="match status" value="1"/>
</dbReference>
<dbReference type="InterPro" id="IPR005251">
    <property type="entry name" value="IF-M1Pi"/>
</dbReference>
<name>A0A1G5W9M3_9FIRM</name>
<dbReference type="InterPro" id="IPR011559">
    <property type="entry name" value="Initiation_fac_2B_a/b/d"/>
</dbReference>
<dbReference type="SUPFAM" id="SSF100950">
    <property type="entry name" value="NagB/RpiA/CoA transferase-like"/>
    <property type="match status" value="1"/>
</dbReference>
<dbReference type="NCBIfam" id="NF004326">
    <property type="entry name" value="PRK05720.1"/>
    <property type="match status" value="1"/>
</dbReference>
<comment type="pathway">
    <text evidence="3">Amino-acid biosynthesis; L-methionine biosynthesis via salvage pathway; L-methionine from S-methyl-5-thio-alpha-D-ribose 1-phosphate: step 1/6.</text>
</comment>
<dbReference type="EMBL" id="FMXA01000015">
    <property type="protein sequence ID" value="SDA54247.1"/>
    <property type="molecule type" value="Genomic_DNA"/>
</dbReference>
<dbReference type="InterPro" id="IPR042529">
    <property type="entry name" value="IF_2B-like_C"/>
</dbReference>
<feature type="binding site" evidence="3">
    <location>
        <begin position="48"/>
        <end position="50"/>
    </location>
    <ligand>
        <name>substrate</name>
    </ligand>
</feature>
<dbReference type="PANTHER" id="PTHR43475:SF1">
    <property type="entry name" value="METHYLTHIORIBOSE-1-PHOSPHATE ISOMERASE"/>
    <property type="match status" value="1"/>
</dbReference>
<keyword evidence="6" id="KW-1185">Reference proteome</keyword>
<dbReference type="RefSeq" id="WP_091364827.1">
    <property type="nucleotide sequence ID" value="NZ_FMXA01000015.1"/>
</dbReference>
<keyword evidence="3" id="KW-0028">Amino-acid biosynthesis</keyword>
<keyword evidence="4" id="KW-0812">Transmembrane</keyword>
<accession>A0A1G5W9M3</accession>
<feature type="binding site" evidence="3">
    <location>
        <position position="199"/>
    </location>
    <ligand>
        <name>substrate</name>
    </ligand>
</feature>
<dbReference type="GeneID" id="87756211"/>
<dbReference type="PANTHER" id="PTHR43475">
    <property type="entry name" value="METHYLTHIORIBOSE-1-PHOSPHATE ISOMERASE"/>
    <property type="match status" value="1"/>
</dbReference>
<keyword evidence="3" id="KW-0486">Methionine biosynthesis</keyword>
<dbReference type="UniPathway" id="UPA00904">
    <property type="reaction ID" value="UER00874"/>
</dbReference>
<evidence type="ECO:0000256" key="2">
    <source>
        <dbReference type="ARBA" id="ARBA00052401"/>
    </source>
</evidence>
<dbReference type="FunFam" id="3.40.50.10470:FF:000006">
    <property type="entry name" value="Methylthioribose-1-phosphate isomerase"/>
    <property type="match status" value="1"/>
</dbReference>
<feature type="transmembrane region" description="Helical" evidence="4">
    <location>
        <begin position="52"/>
        <end position="70"/>
    </location>
</feature>
<reference evidence="5 6" key="1">
    <citation type="submission" date="2016-10" db="EMBL/GenBank/DDBJ databases">
        <authorList>
            <person name="de Groot N.N."/>
        </authorList>
    </citation>
    <scope>NUCLEOTIDE SEQUENCE [LARGE SCALE GENOMIC DNA]</scope>
    <source>
        <strain evidence="5 6">DSM 15230</strain>
    </source>
</reference>
<sequence>MTDRLKSLEWKNNVLYLLDQRKLPQKQEYLACTDYKEAAQAIRTLAVRGAPAIGITAAYAMVLAVLAFTARGLSGESLRHAFYAAGEVLEQARPTAVNLSWAVREMEKTFDSAEDDKRCETLTRRAMAMEEEDKQLCHSMAVHGADLFSGKKNLTILTHCNTGTLATAGTGTALGVIRELFRRGQLSAVYADETRPVLQGARLTASELRKEGIPSILICDDMAALVMKTKKIDAIIVGADRIAANGDTANKIGTYGLAILAAYHHIPLYVAAPFSTFDFSIPSGNHIVIEERNPDEIRYVGNTQIAPADMPVFNPAFDITPHTLISGIITERGVISHPDKDSVANYERSISHG</sequence>
<evidence type="ECO:0000313" key="6">
    <source>
        <dbReference type="Proteomes" id="UP000199689"/>
    </source>
</evidence>
<evidence type="ECO:0000256" key="4">
    <source>
        <dbReference type="SAM" id="Phobius"/>
    </source>
</evidence>
<organism evidence="5 6">
    <name type="scientific">Allisonella histaminiformans</name>
    <dbReference type="NCBI Taxonomy" id="209880"/>
    <lineage>
        <taxon>Bacteria</taxon>
        <taxon>Bacillati</taxon>
        <taxon>Bacillota</taxon>
        <taxon>Negativicutes</taxon>
        <taxon>Veillonellales</taxon>
        <taxon>Veillonellaceae</taxon>
        <taxon>Allisonella</taxon>
    </lineage>
</organism>
<feature type="active site" description="Proton donor" evidence="3">
    <location>
        <position position="240"/>
    </location>
</feature>
<keyword evidence="1 3" id="KW-0413">Isomerase</keyword>
<dbReference type="Gene3D" id="3.40.50.10470">
    <property type="entry name" value="Translation initiation factor eif-2b, domain 2"/>
    <property type="match status" value="1"/>
</dbReference>
<feature type="binding site" evidence="3">
    <location>
        <position position="93"/>
    </location>
    <ligand>
        <name>substrate</name>
    </ligand>
</feature>
<evidence type="ECO:0000256" key="1">
    <source>
        <dbReference type="ARBA" id="ARBA00023235"/>
    </source>
</evidence>
<dbReference type="Gene3D" id="1.20.120.420">
    <property type="entry name" value="translation initiation factor eif-2b, domain 1"/>
    <property type="match status" value="1"/>
</dbReference>
<keyword evidence="4" id="KW-0472">Membrane</keyword>
<dbReference type="Proteomes" id="UP000199689">
    <property type="component" value="Unassembled WGS sequence"/>
</dbReference>
<dbReference type="STRING" id="209880.SAMN02910343_01197"/>
<comment type="catalytic activity">
    <reaction evidence="2 3">
        <text>5-(methylsulfanyl)-alpha-D-ribose 1-phosphate = 5-(methylsulfanyl)-D-ribulose 1-phosphate</text>
        <dbReference type="Rhea" id="RHEA:19989"/>
        <dbReference type="ChEBI" id="CHEBI:58533"/>
        <dbReference type="ChEBI" id="CHEBI:58548"/>
        <dbReference type="EC" id="5.3.1.23"/>
    </reaction>
</comment>
<feature type="site" description="Transition state stabilizer" evidence="3">
    <location>
        <position position="160"/>
    </location>
</feature>
<comment type="similarity">
    <text evidence="3">Belongs to the EIF-2B alpha/beta/delta subunits family. MtnA subfamily.</text>
</comment>
<dbReference type="GO" id="GO:0046523">
    <property type="term" value="F:S-methyl-5-thioribose-1-phosphate isomerase activity"/>
    <property type="evidence" value="ECO:0007669"/>
    <property type="project" value="UniProtKB-UniRule"/>
</dbReference>
<dbReference type="InterPro" id="IPR037171">
    <property type="entry name" value="NagB/RpiA_transferase-like"/>
</dbReference>
<evidence type="ECO:0000313" key="5">
    <source>
        <dbReference type="EMBL" id="SDA54247.1"/>
    </source>
</evidence>
<dbReference type="AlphaFoldDB" id="A0A1G5W9M3"/>
<comment type="function">
    <text evidence="3">Catalyzes the interconversion of methylthioribose-1-phosphate (MTR-1-P) into methylthioribulose-1-phosphate (MTRu-1-P).</text>
</comment>
<proteinExistence type="inferred from homology"/>
<gene>
    <name evidence="3" type="primary">mtnA</name>
    <name evidence="5" type="ORF">SAMN02910343_01197</name>
</gene>
<dbReference type="InterPro" id="IPR027363">
    <property type="entry name" value="M1Pi_N"/>
</dbReference>
<dbReference type="Pfam" id="PF01008">
    <property type="entry name" value="IF-2B"/>
    <property type="match status" value="1"/>
</dbReference>
<feature type="binding site" evidence="3">
    <location>
        <begin position="250"/>
        <end position="251"/>
    </location>
    <ligand>
        <name>substrate</name>
    </ligand>
</feature>
<keyword evidence="4" id="KW-1133">Transmembrane helix</keyword>
<dbReference type="EC" id="5.3.1.23" evidence="3"/>
<dbReference type="NCBIfam" id="TIGR00512">
    <property type="entry name" value="salvage_mtnA"/>
    <property type="match status" value="1"/>
</dbReference>
<protein>
    <recommendedName>
        <fullName evidence="3">Methylthioribose-1-phosphate isomerase</fullName>
        <shortName evidence="3">M1Pi</shortName>
        <shortName evidence="3">MTR-1-P isomerase</shortName>
        <ecNumber evidence="3">5.3.1.23</ecNumber>
    </recommendedName>
    <alternativeName>
        <fullName evidence="3">S-methyl-5-thioribose-1-phosphate isomerase</fullName>
    </alternativeName>
</protein>
<dbReference type="GO" id="GO:0019509">
    <property type="term" value="P:L-methionine salvage from methylthioadenosine"/>
    <property type="evidence" value="ECO:0007669"/>
    <property type="project" value="UniProtKB-UniRule"/>
</dbReference>
<dbReference type="InterPro" id="IPR000649">
    <property type="entry name" value="IF-2B-related"/>
</dbReference>
<evidence type="ECO:0000256" key="3">
    <source>
        <dbReference type="HAMAP-Rule" id="MF_01678"/>
    </source>
</evidence>
<dbReference type="OrthoDB" id="9803436at2"/>
<dbReference type="HAMAP" id="MF_01678">
    <property type="entry name" value="Salvage_MtnA"/>
    <property type="match status" value="1"/>
</dbReference>